<dbReference type="RefSeq" id="WP_364444165.1">
    <property type="nucleotide sequence ID" value="NZ_JBFARM010000001.1"/>
</dbReference>
<dbReference type="InterPro" id="IPR001387">
    <property type="entry name" value="Cro/C1-type_HTH"/>
</dbReference>
<name>A0ABV3GUT4_9ACTN</name>
<organism evidence="3 4">
    <name type="scientific">Nonomuraea bangladeshensis</name>
    <dbReference type="NCBI Taxonomy" id="404385"/>
    <lineage>
        <taxon>Bacteria</taxon>
        <taxon>Bacillati</taxon>
        <taxon>Actinomycetota</taxon>
        <taxon>Actinomycetes</taxon>
        <taxon>Streptosporangiales</taxon>
        <taxon>Streptosporangiaceae</taxon>
        <taxon>Nonomuraea</taxon>
    </lineage>
</organism>
<dbReference type="InterPro" id="IPR050807">
    <property type="entry name" value="TransReg_Diox_bact_type"/>
</dbReference>
<dbReference type="PANTHER" id="PTHR46797">
    <property type="entry name" value="HTH-TYPE TRANSCRIPTIONAL REGULATOR"/>
    <property type="match status" value="1"/>
</dbReference>
<dbReference type="Pfam" id="PF01381">
    <property type="entry name" value="HTH_3"/>
    <property type="match status" value="1"/>
</dbReference>
<dbReference type="PROSITE" id="PS50943">
    <property type="entry name" value="HTH_CROC1"/>
    <property type="match status" value="1"/>
</dbReference>
<sequence length="323" mass="35289">MLGERLQSYRKLRGLSQRELAARSGVALSLIRKVEQGERKSVCIETIRAWATALDVTTTALLGPVSEAELQSGDGDRLAPLRQALQGAAPADVEDVPTPDGLRSAIASAVRLYHDDAYAELTTILPVLVKEAQTLVEHGGPEALAIRARVLQLVGSLATQTRVFDVAELALEGAVADAIETGDRIEAASAVITLCWLLLRQRRLDEARSRAVDWADEIEPRMSRATSTELSAWGWLLLRGSAAAIRDNRPDEADDMMRLALSGAVRMGREHGSYHEYFTTFGPATVQMKRVENAIIEHQPERALRLAREVPPGLRPTSEPFSS</sequence>
<dbReference type="EMBL" id="JBFARM010000001">
    <property type="protein sequence ID" value="MEV4284048.1"/>
    <property type="molecule type" value="Genomic_DNA"/>
</dbReference>
<keyword evidence="4" id="KW-1185">Reference proteome</keyword>
<evidence type="ECO:0000313" key="3">
    <source>
        <dbReference type="EMBL" id="MEV4284048.1"/>
    </source>
</evidence>
<gene>
    <name evidence="3" type="ORF">AB0K40_00945</name>
</gene>
<reference evidence="3 4" key="1">
    <citation type="submission" date="2024-06" db="EMBL/GenBank/DDBJ databases">
        <title>The Natural Products Discovery Center: Release of the First 8490 Sequenced Strains for Exploring Actinobacteria Biosynthetic Diversity.</title>
        <authorList>
            <person name="Kalkreuter E."/>
            <person name="Kautsar S.A."/>
            <person name="Yang D."/>
            <person name="Bader C.D."/>
            <person name="Teijaro C.N."/>
            <person name="Fluegel L."/>
            <person name="Davis C.M."/>
            <person name="Simpson J.R."/>
            <person name="Lauterbach L."/>
            <person name="Steele A.D."/>
            <person name="Gui C."/>
            <person name="Meng S."/>
            <person name="Li G."/>
            <person name="Viehrig K."/>
            <person name="Ye F."/>
            <person name="Su P."/>
            <person name="Kiefer A.F."/>
            <person name="Nichols A."/>
            <person name="Cepeda A.J."/>
            <person name="Yan W."/>
            <person name="Fan B."/>
            <person name="Jiang Y."/>
            <person name="Adhikari A."/>
            <person name="Zheng C.-J."/>
            <person name="Schuster L."/>
            <person name="Cowan T.M."/>
            <person name="Smanski M.J."/>
            <person name="Chevrette M.G."/>
            <person name="De Carvalho L.P.S."/>
            <person name="Shen B."/>
        </authorList>
    </citation>
    <scope>NUCLEOTIDE SEQUENCE [LARGE SCALE GENOMIC DNA]</scope>
    <source>
        <strain evidence="3 4">NPDC049574</strain>
    </source>
</reference>
<dbReference type="Proteomes" id="UP001552427">
    <property type="component" value="Unassembled WGS sequence"/>
</dbReference>
<comment type="caution">
    <text evidence="3">The sequence shown here is derived from an EMBL/GenBank/DDBJ whole genome shotgun (WGS) entry which is preliminary data.</text>
</comment>
<evidence type="ECO:0000259" key="2">
    <source>
        <dbReference type="PROSITE" id="PS50943"/>
    </source>
</evidence>
<dbReference type="InterPro" id="IPR010982">
    <property type="entry name" value="Lambda_DNA-bd_dom_sf"/>
</dbReference>
<keyword evidence="1" id="KW-0238">DNA-binding</keyword>
<dbReference type="CDD" id="cd00093">
    <property type="entry name" value="HTH_XRE"/>
    <property type="match status" value="1"/>
</dbReference>
<dbReference type="Gene3D" id="1.10.260.40">
    <property type="entry name" value="lambda repressor-like DNA-binding domains"/>
    <property type="match status" value="1"/>
</dbReference>
<feature type="domain" description="HTH cro/C1-type" evidence="2">
    <location>
        <begin position="6"/>
        <end position="61"/>
    </location>
</feature>
<evidence type="ECO:0000256" key="1">
    <source>
        <dbReference type="ARBA" id="ARBA00023125"/>
    </source>
</evidence>
<evidence type="ECO:0000313" key="4">
    <source>
        <dbReference type="Proteomes" id="UP001552427"/>
    </source>
</evidence>
<dbReference type="SMART" id="SM00530">
    <property type="entry name" value="HTH_XRE"/>
    <property type="match status" value="1"/>
</dbReference>
<dbReference type="SUPFAM" id="SSF47413">
    <property type="entry name" value="lambda repressor-like DNA-binding domains"/>
    <property type="match status" value="1"/>
</dbReference>
<dbReference type="PANTHER" id="PTHR46797:SF1">
    <property type="entry name" value="METHYLPHOSPHONATE SYNTHASE"/>
    <property type="match status" value="1"/>
</dbReference>
<protein>
    <submittedName>
        <fullName evidence="3">Helix-turn-helix domain-containing protein</fullName>
    </submittedName>
</protein>
<accession>A0ABV3GUT4</accession>
<proteinExistence type="predicted"/>